<dbReference type="EMBL" id="QOIL01000014">
    <property type="protein sequence ID" value="RCG28212.1"/>
    <property type="molecule type" value="Genomic_DNA"/>
</dbReference>
<evidence type="ECO:0000313" key="3">
    <source>
        <dbReference type="Proteomes" id="UP000253094"/>
    </source>
</evidence>
<evidence type="ECO:0000259" key="1">
    <source>
        <dbReference type="Pfam" id="PF13338"/>
    </source>
</evidence>
<evidence type="ECO:0000313" key="2">
    <source>
        <dbReference type="EMBL" id="RCG28212.1"/>
    </source>
</evidence>
<dbReference type="OrthoDB" id="9789781at2"/>
<proteinExistence type="predicted"/>
<sequence>MTPGVGSRLEARLAVLPATFTTAQARRAAVSPRDLAILTSAGEVDEISRGVYRRADAPVTAYLDVLAVSLRAPRAVVCGESALAIQELIDDIPVSVHIAIPRGTHRPSISYPPTTVTQVATANFSLGIERFEAAPGEWVPIYNAARSVVDAMRRRRRIGETLALAALGRYLRREGPAGVHELQSTARELGALSAVRPAVEAMLA</sequence>
<feature type="domain" description="AbiEi antitoxin N-terminal" evidence="1">
    <location>
        <begin position="19"/>
        <end position="54"/>
    </location>
</feature>
<name>A0A367FED6_9ACTN</name>
<protein>
    <recommendedName>
        <fullName evidence="1">AbiEi antitoxin N-terminal domain-containing protein</fullName>
    </recommendedName>
</protein>
<dbReference type="AlphaFoldDB" id="A0A367FED6"/>
<dbReference type="InterPro" id="IPR025159">
    <property type="entry name" value="AbiEi_N"/>
</dbReference>
<dbReference type="Pfam" id="PF13338">
    <property type="entry name" value="AbiEi_4"/>
    <property type="match status" value="1"/>
</dbReference>
<comment type="caution">
    <text evidence="2">The sequence shown here is derived from an EMBL/GenBank/DDBJ whole genome shotgun (WGS) entry which is preliminary data.</text>
</comment>
<gene>
    <name evidence="2" type="ORF">DQ384_24040</name>
</gene>
<dbReference type="Proteomes" id="UP000253094">
    <property type="component" value="Unassembled WGS sequence"/>
</dbReference>
<accession>A0A367FED6</accession>
<reference evidence="2 3" key="1">
    <citation type="submission" date="2018-06" db="EMBL/GenBank/DDBJ databases">
        <title>Sphaerisporangium craniellae sp. nov., isolated from a marine sponge in the South China Sea.</title>
        <authorList>
            <person name="Li L."/>
        </authorList>
    </citation>
    <scope>NUCLEOTIDE SEQUENCE [LARGE SCALE GENOMIC DNA]</scope>
    <source>
        <strain evidence="2 3">CCTCC AA 208026</strain>
    </source>
</reference>
<organism evidence="2 3">
    <name type="scientific">Sphaerisporangium album</name>
    <dbReference type="NCBI Taxonomy" id="509200"/>
    <lineage>
        <taxon>Bacteria</taxon>
        <taxon>Bacillati</taxon>
        <taxon>Actinomycetota</taxon>
        <taxon>Actinomycetes</taxon>
        <taxon>Streptosporangiales</taxon>
        <taxon>Streptosporangiaceae</taxon>
        <taxon>Sphaerisporangium</taxon>
    </lineage>
</organism>
<keyword evidence="3" id="KW-1185">Reference proteome</keyword>